<dbReference type="GO" id="GO:0047527">
    <property type="term" value="F:2,3-dihydroxybenzoate-serine ligase activity"/>
    <property type="evidence" value="ECO:0007669"/>
    <property type="project" value="TreeGrafter"/>
</dbReference>
<evidence type="ECO:0000259" key="3">
    <source>
        <dbReference type="Pfam" id="PF00501"/>
    </source>
</evidence>
<dbReference type="FunFam" id="3.40.50.980:FF:000002">
    <property type="entry name" value="Enterobactin synthetase component F"/>
    <property type="match status" value="1"/>
</dbReference>
<reference evidence="4" key="1">
    <citation type="journal article" date="2014" name="Front. Microbiol.">
        <title>High frequency of phylogenetically diverse reductive dehalogenase-homologous genes in deep subseafloor sedimentary metagenomes.</title>
        <authorList>
            <person name="Kawai M."/>
            <person name="Futagami T."/>
            <person name="Toyoda A."/>
            <person name="Takaki Y."/>
            <person name="Nishi S."/>
            <person name="Hori S."/>
            <person name="Arai W."/>
            <person name="Tsubouchi T."/>
            <person name="Morono Y."/>
            <person name="Uchiyama I."/>
            <person name="Ito T."/>
            <person name="Fujiyama A."/>
            <person name="Inagaki F."/>
            <person name="Takami H."/>
        </authorList>
    </citation>
    <scope>NUCLEOTIDE SEQUENCE</scope>
    <source>
        <strain evidence="4">Expedition CK06-06</strain>
    </source>
</reference>
<dbReference type="EMBL" id="BART01024318">
    <property type="protein sequence ID" value="GAH03098.1"/>
    <property type="molecule type" value="Genomic_DNA"/>
</dbReference>
<comment type="caution">
    <text evidence="4">The sequence shown here is derived from an EMBL/GenBank/DDBJ whole genome shotgun (WGS) entry which is preliminary data.</text>
</comment>
<evidence type="ECO:0000256" key="1">
    <source>
        <dbReference type="ARBA" id="ARBA00022450"/>
    </source>
</evidence>
<organism evidence="4">
    <name type="scientific">marine sediment metagenome</name>
    <dbReference type="NCBI Taxonomy" id="412755"/>
    <lineage>
        <taxon>unclassified sequences</taxon>
        <taxon>metagenomes</taxon>
        <taxon>ecological metagenomes</taxon>
    </lineage>
</organism>
<sequence length="259" mass="29076">MQDAYQLASDDRVLQKTPYYFDVSVWEFFWPLVTGARLVIASPGGHQDPSYLAHLVIEQKITRIHFVPSMLEVFLEIDEAAKCHSLKQVICSGEALSPALQQKYFSRLSAPLYNLYGPTEAAIEVTAWRCREVESDAIPIGRPIANMQCYLLDAQQQPVPVGVPGELYLGGVGLARDYLNRPELTAETFIPNPFSDVPGQRLYKTGDLCRYRPDGNIIFLRRLDTQVKLRGMRIELGEIESLLRKCTGVAGCVAVLRED</sequence>
<dbReference type="Pfam" id="PF00501">
    <property type="entry name" value="AMP-binding"/>
    <property type="match status" value="1"/>
</dbReference>
<evidence type="ECO:0000256" key="2">
    <source>
        <dbReference type="ARBA" id="ARBA00022553"/>
    </source>
</evidence>
<name>X1E365_9ZZZZ</name>
<protein>
    <recommendedName>
        <fullName evidence="3">AMP-dependent synthetase/ligase domain-containing protein</fullName>
    </recommendedName>
</protein>
<keyword evidence="1" id="KW-0596">Phosphopantetheine</keyword>
<dbReference type="SUPFAM" id="SSF56801">
    <property type="entry name" value="Acetyl-CoA synthetase-like"/>
    <property type="match status" value="1"/>
</dbReference>
<dbReference type="GO" id="GO:0009366">
    <property type="term" value="C:enterobactin synthetase complex"/>
    <property type="evidence" value="ECO:0007669"/>
    <property type="project" value="TreeGrafter"/>
</dbReference>
<dbReference type="GO" id="GO:0009239">
    <property type="term" value="P:enterobactin biosynthetic process"/>
    <property type="evidence" value="ECO:0007669"/>
    <property type="project" value="TreeGrafter"/>
</dbReference>
<dbReference type="InterPro" id="IPR000873">
    <property type="entry name" value="AMP-dep_synth/lig_dom"/>
</dbReference>
<feature type="domain" description="AMP-dependent synthetase/ligase" evidence="3">
    <location>
        <begin position="4"/>
        <end position="179"/>
    </location>
</feature>
<accession>X1E365</accession>
<dbReference type="FunFam" id="2.30.38.10:FF:000001">
    <property type="entry name" value="Non-ribosomal peptide synthetase PvdI"/>
    <property type="match status" value="1"/>
</dbReference>
<dbReference type="AlphaFoldDB" id="X1E365"/>
<dbReference type="InterPro" id="IPR045851">
    <property type="entry name" value="AMP-bd_C_sf"/>
</dbReference>
<evidence type="ECO:0000313" key="4">
    <source>
        <dbReference type="EMBL" id="GAH03098.1"/>
    </source>
</evidence>
<proteinExistence type="predicted"/>
<dbReference type="GO" id="GO:0005829">
    <property type="term" value="C:cytosol"/>
    <property type="evidence" value="ECO:0007669"/>
    <property type="project" value="TreeGrafter"/>
</dbReference>
<feature type="non-terminal residue" evidence="4">
    <location>
        <position position="259"/>
    </location>
</feature>
<gene>
    <name evidence="4" type="ORF">S01H4_43971</name>
</gene>
<dbReference type="GO" id="GO:0031177">
    <property type="term" value="F:phosphopantetheine binding"/>
    <property type="evidence" value="ECO:0007669"/>
    <property type="project" value="TreeGrafter"/>
</dbReference>
<dbReference type="GO" id="GO:0043041">
    <property type="term" value="P:amino acid activation for nonribosomal peptide biosynthetic process"/>
    <property type="evidence" value="ECO:0007669"/>
    <property type="project" value="TreeGrafter"/>
</dbReference>
<dbReference type="Gene3D" id="3.30.300.30">
    <property type="match status" value="1"/>
</dbReference>
<keyword evidence="2" id="KW-0597">Phosphoprotein</keyword>
<dbReference type="Gene3D" id="3.40.50.980">
    <property type="match status" value="1"/>
</dbReference>
<dbReference type="PANTHER" id="PTHR45527">
    <property type="entry name" value="NONRIBOSOMAL PEPTIDE SYNTHETASE"/>
    <property type="match status" value="1"/>
</dbReference>
<dbReference type="PANTHER" id="PTHR45527:SF1">
    <property type="entry name" value="FATTY ACID SYNTHASE"/>
    <property type="match status" value="1"/>
</dbReference>
<dbReference type="Gene3D" id="2.30.38.10">
    <property type="entry name" value="Luciferase, Domain 3"/>
    <property type="match status" value="1"/>
</dbReference>